<evidence type="ECO:0000256" key="5">
    <source>
        <dbReference type="PIRSR" id="PIRSR001221-1"/>
    </source>
</evidence>
<dbReference type="PROSITE" id="PS00571">
    <property type="entry name" value="AMIDASES"/>
    <property type="match status" value="1"/>
</dbReference>
<reference evidence="8" key="1">
    <citation type="journal article" date="2020" name="Stud. Mycol.">
        <title>101 Dothideomycetes genomes: a test case for predicting lifestyles and emergence of pathogens.</title>
        <authorList>
            <person name="Haridas S."/>
            <person name="Albert R."/>
            <person name="Binder M."/>
            <person name="Bloem J."/>
            <person name="Labutti K."/>
            <person name="Salamov A."/>
            <person name="Andreopoulos B."/>
            <person name="Baker S."/>
            <person name="Barry K."/>
            <person name="Bills G."/>
            <person name="Bluhm B."/>
            <person name="Cannon C."/>
            <person name="Castanera R."/>
            <person name="Culley D."/>
            <person name="Daum C."/>
            <person name="Ezra D."/>
            <person name="Gonzalez J."/>
            <person name="Henrissat B."/>
            <person name="Kuo A."/>
            <person name="Liang C."/>
            <person name="Lipzen A."/>
            <person name="Lutzoni F."/>
            <person name="Magnuson J."/>
            <person name="Mondo S."/>
            <person name="Nolan M."/>
            <person name="Ohm R."/>
            <person name="Pangilinan J."/>
            <person name="Park H.-J."/>
            <person name="Ramirez L."/>
            <person name="Alfaro M."/>
            <person name="Sun H."/>
            <person name="Tritt A."/>
            <person name="Yoshinaga Y."/>
            <person name="Zwiers L.-H."/>
            <person name="Turgeon B."/>
            <person name="Goodwin S."/>
            <person name="Spatafora J."/>
            <person name="Crous P."/>
            <person name="Grigoriev I."/>
        </authorList>
    </citation>
    <scope>NUCLEOTIDE SEQUENCE</scope>
    <source>
        <strain evidence="8">CBS 279.74</strain>
    </source>
</reference>
<dbReference type="OrthoDB" id="6428749at2759"/>
<dbReference type="SUPFAM" id="SSF75304">
    <property type="entry name" value="Amidase signature (AS) enzymes"/>
    <property type="match status" value="1"/>
</dbReference>
<name>A0A6G1KLF5_9PLEO</name>
<feature type="binding site" evidence="6">
    <location>
        <position position="182"/>
    </location>
    <ligand>
        <name>substrate</name>
    </ligand>
</feature>
<evidence type="ECO:0000313" key="8">
    <source>
        <dbReference type="EMBL" id="KAF2713668.1"/>
    </source>
</evidence>
<sequence>MAQTWEEIGAARRASLAERIPPEYRLPPNIVPPAGQRNVTTFPRESGWFSQKELEITDSTATVILDKIASRTWTSEEVTKAFCKRAAAAQQLTNCLSDIFVDEAVAIAKALDEHLNTTGKLVGPLHGLPISLKDNFDIAGKDSTVGFSSLVNKPVASNATLVDLLAKLGAVRYVKTNVPTAMMIAESVNNVFGRTVNPLNRELTSGGSSGGESALVAFGASPLGVGTDIGGSLRIPAACTGIFTLRPSLGRFPTQGCTSGLAGQEAVASVNGPMAKTLEDTILFAKTVVDSQPWLLDPKCLPIPWRPIENKTKLKLAVLWNDGIVVPTPPVTRALKETVEQLKKAGHEIIEWDPVLHSKALQLLGRMFVADGGKSVEALLAPTQEPMRPEMQMYKDATDLGVHAMWQMHLERSKLQKEFLEQWMSYDGLDVLLAPTTPFSSVAHSGLNYVGYTGVFNVVDCSCVSFPTGFIADKTKDQAIAGHKPLSDYCKDIHSAYDPDLVDGMPISLQLIAKRLEEEKVLAMTGTVLQAINS</sequence>
<feature type="binding site" evidence="6">
    <location>
        <begin position="229"/>
        <end position="232"/>
    </location>
    <ligand>
        <name>substrate</name>
    </ligand>
</feature>
<evidence type="ECO:0000256" key="6">
    <source>
        <dbReference type="PIRSR" id="PIRSR001221-2"/>
    </source>
</evidence>
<dbReference type="EC" id="3.5.1.4" evidence="3"/>
<feature type="active site" description="Charge relay system" evidence="5">
    <location>
        <position position="208"/>
    </location>
</feature>
<dbReference type="AlphaFoldDB" id="A0A6G1KLF5"/>
<comment type="catalytic activity">
    <reaction evidence="1">
        <text>a monocarboxylic acid amide + H2O = a monocarboxylate + NH4(+)</text>
        <dbReference type="Rhea" id="RHEA:12020"/>
        <dbReference type="ChEBI" id="CHEBI:15377"/>
        <dbReference type="ChEBI" id="CHEBI:28938"/>
        <dbReference type="ChEBI" id="CHEBI:35757"/>
        <dbReference type="ChEBI" id="CHEBI:83628"/>
        <dbReference type="EC" id="3.5.1.4"/>
    </reaction>
</comment>
<dbReference type="PIRSF" id="PIRSF001221">
    <property type="entry name" value="Amidase_fungi"/>
    <property type="match status" value="1"/>
</dbReference>
<evidence type="ECO:0000256" key="2">
    <source>
        <dbReference type="ARBA" id="ARBA00009199"/>
    </source>
</evidence>
<organism evidence="8 9">
    <name type="scientific">Pleomassaria siparia CBS 279.74</name>
    <dbReference type="NCBI Taxonomy" id="1314801"/>
    <lineage>
        <taxon>Eukaryota</taxon>
        <taxon>Fungi</taxon>
        <taxon>Dikarya</taxon>
        <taxon>Ascomycota</taxon>
        <taxon>Pezizomycotina</taxon>
        <taxon>Dothideomycetes</taxon>
        <taxon>Pleosporomycetidae</taxon>
        <taxon>Pleosporales</taxon>
        <taxon>Pleomassariaceae</taxon>
        <taxon>Pleomassaria</taxon>
    </lineage>
</organism>
<dbReference type="Gene3D" id="3.90.1300.10">
    <property type="entry name" value="Amidase signature (AS) domain"/>
    <property type="match status" value="1"/>
</dbReference>
<dbReference type="InterPro" id="IPR036928">
    <property type="entry name" value="AS_sf"/>
</dbReference>
<evidence type="ECO:0000256" key="1">
    <source>
        <dbReference type="ARBA" id="ARBA00001311"/>
    </source>
</evidence>
<keyword evidence="4" id="KW-0378">Hydrolase</keyword>
<feature type="active site" description="Charge relay system" evidence="5">
    <location>
        <position position="133"/>
    </location>
</feature>
<protein>
    <recommendedName>
        <fullName evidence="3">amidase</fullName>
        <ecNumber evidence="3">3.5.1.4</ecNumber>
    </recommendedName>
</protein>
<dbReference type="PANTHER" id="PTHR46072">
    <property type="entry name" value="AMIDASE-RELATED-RELATED"/>
    <property type="match status" value="1"/>
</dbReference>
<evidence type="ECO:0000259" key="7">
    <source>
        <dbReference type="Pfam" id="PF01425"/>
    </source>
</evidence>
<dbReference type="EMBL" id="MU005765">
    <property type="protein sequence ID" value="KAF2713668.1"/>
    <property type="molecule type" value="Genomic_DNA"/>
</dbReference>
<dbReference type="GO" id="GO:0004040">
    <property type="term" value="F:amidase activity"/>
    <property type="evidence" value="ECO:0007669"/>
    <property type="project" value="UniProtKB-EC"/>
</dbReference>
<dbReference type="PANTHER" id="PTHR46072:SF11">
    <property type="entry name" value="AMIDASE-RELATED"/>
    <property type="match status" value="1"/>
</dbReference>
<dbReference type="Pfam" id="PF01425">
    <property type="entry name" value="Amidase"/>
    <property type="match status" value="1"/>
</dbReference>
<dbReference type="InterPro" id="IPR023631">
    <property type="entry name" value="Amidase_dom"/>
</dbReference>
<evidence type="ECO:0000313" key="9">
    <source>
        <dbReference type="Proteomes" id="UP000799428"/>
    </source>
</evidence>
<proteinExistence type="inferred from homology"/>
<gene>
    <name evidence="8" type="ORF">K504DRAFT_369000</name>
</gene>
<dbReference type="InterPro" id="IPR020556">
    <property type="entry name" value="Amidase_CS"/>
</dbReference>
<feature type="domain" description="Amidase" evidence="7">
    <location>
        <begin position="77"/>
        <end position="522"/>
    </location>
</feature>
<evidence type="ECO:0000256" key="4">
    <source>
        <dbReference type="ARBA" id="ARBA00022801"/>
    </source>
</evidence>
<feature type="active site" description="Acyl-ester intermediate" evidence="5">
    <location>
        <position position="232"/>
    </location>
</feature>
<feature type="binding site" evidence="6">
    <location>
        <position position="208"/>
    </location>
    <ligand>
        <name>substrate</name>
    </ligand>
</feature>
<comment type="similarity">
    <text evidence="2">Belongs to the amidase family.</text>
</comment>
<accession>A0A6G1KLF5</accession>
<dbReference type="Proteomes" id="UP000799428">
    <property type="component" value="Unassembled WGS sequence"/>
</dbReference>
<evidence type="ECO:0000256" key="3">
    <source>
        <dbReference type="ARBA" id="ARBA00012922"/>
    </source>
</evidence>
<keyword evidence="9" id="KW-1185">Reference proteome</keyword>